<sequence>MSSGSEDMATTPSKAKDTLGWLTDPRKTRQTSPRDSCMSMLSTELYNPSEIGEAVELSVVEEQRGENGPVKQTYVEKTANSVDEMVDPEVAEDEESLFSSSTVQLGRLDTIKSASRPQNPPEITVSTSLDAVIPPRLRRRPVSEIISPLQYPKMGKSNHRHRFSLNISDDLDKLMEKASDLTEPYSSGQTSRNERLVSRSSTTSVSKESFQTADDLSLGEKAEPPLALPKRPNAKNLEKARQISASHAQNLKNHQNAGDAESVLYSSDQQSTRTWLEINKDESQITVMQESRPDEETAAKTPVLRDDASTSEHYPSPLVARGSSTGSLQFQFENGKQAGNQEIPEHRLNSVSTANSWTKLDVSGVLGEPRLQKDLAKVIKKGELAYSAVPSESQMSSQRLSPTPQHVGKNRLRHASQVPSISPPSSANSAKKTQSPGIAGPMYELSSSAEPDKNLPERKVSIVENKQMHRDPNTVSAEDDGFYDIEEPVVISHPARAKSVKDNIRGPARKGSRRKSRRMPKRESESGTSLKPFSYNTLVHLLESMNGTVIGEEFELLNLPMQEKQLIEKVIDSLSRLTLDMVTDNNRYAIGLERLEKAHRVLEGFL</sequence>
<proteinExistence type="predicted"/>
<dbReference type="AlphaFoldDB" id="A0A4P6XQP2"/>
<keyword evidence="3" id="KW-1185">Reference proteome</keyword>
<feature type="compositionally biased region" description="Basic residues" evidence="1">
    <location>
        <begin position="507"/>
        <end position="520"/>
    </location>
</feature>
<evidence type="ECO:0000313" key="2">
    <source>
        <dbReference type="EMBL" id="QBM88191.1"/>
    </source>
</evidence>
<dbReference type="STRING" id="2163413.A0A4P6XQP2"/>
<feature type="compositionally biased region" description="Polar residues" evidence="1">
    <location>
        <begin position="427"/>
        <end position="436"/>
    </location>
</feature>
<organism evidence="2 3">
    <name type="scientific">Metschnikowia aff. pulcherrima</name>
    <dbReference type="NCBI Taxonomy" id="2163413"/>
    <lineage>
        <taxon>Eukaryota</taxon>
        <taxon>Fungi</taxon>
        <taxon>Dikarya</taxon>
        <taxon>Ascomycota</taxon>
        <taxon>Saccharomycotina</taxon>
        <taxon>Pichiomycetes</taxon>
        <taxon>Metschnikowiaceae</taxon>
        <taxon>Metschnikowia</taxon>
    </lineage>
</organism>
<feature type="region of interest" description="Disordered" evidence="1">
    <location>
        <begin position="389"/>
        <end position="456"/>
    </location>
</feature>
<protein>
    <recommendedName>
        <fullName evidence="4">Protein NBA1</fullName>
    </recommendedName>
</protein>
<feature type="region of interest" description="Disordered" evidence="1">
    <location>
        <begin position="180"/>
        <end position="233"/>
    </location>
</feature>
<reference evidence="3" key="1">
    <citation type="submission" date="2019-03" db="EMBL/GenBank/DDBJ databases">
        <title>Snf2 controls pulcherriminic acid biosynthesis and connects pigmentation and antifungal activity of the yeast Metschnikowia pulcherrima.</title>
        <authorList>
            <person name="Gore-Lloyd D."/>
            <person name="Sumann I."/>
            <person name="Brachmann A.O."/>
            <person name="Schneeberger K."/>
            <person name="Ortiz-Merino R.A."/>
            <person name="Moreno-Beltran M."/>
            <person name="Schlaefli M."/>
            <person name="Kirner P."/>
            <person name="Santos Kron A."/>
            <person name="Wolfe K.H."/>
            <person name="Piel J."/>
            <person name="Ahrens C.H."/>
            <person name="Henk D."/>
            <person name="Freimoser F.M."/>
        </authorList>
    </citation>
    <scope>NUCLEOTIDE SEQUENCE [LARGE SCALE GENOMIC DNA]</scope>
    <source>
        <strain evidence="3">APC 1.2</strain>
    </source>
</reference>
<feature type="region of interest" description="Disordered" evidence="1">
    <location>
        <begin position="284"/>
        <end position="323"/>
    </location>
</feature>
<name>A0A4P6XQP2_9ASCO</name>
<feature type="compositionally biased region" description="Polar residues" evidence="1">
    <location>
        <begin position="1"/>
        <end position="13"/>
    </location>
</feature>
<dbReference type="EMBL" id="CP034458">
    <property type="protein sequence ID" value="QBM88191.1"/>
    <property type="molecule type" value="Genomic_DNA"/>
</dbReference>
<gene>
    <name evidence="2" type="ORF">METSCH_C01560</name>
</gene>
<feature type="region of interest" description="Disordered" evidence="1">
    <location>
        <begin position="1"/>
        <end position="38"/>
    </location>
</feature>
<feature type="compositionally biased region" description="Low complexity" evidence="1">
    <location>
        <begin position="198"/>
        <end position="209"/>
    </location>
</feature>
<feature type="compositionally biased region" description="Polar residues" evidence="1">
    <location>
        <begin position="390"/>
        <end position="404"/>
    </location>
</feature>
<feature type="compositionally biased region" description="Basic and acidic residues" evidence="1">
    <location>
        <begin position="291"/>
        <end position="310"/>
    </location>
</feature>
<evidence type="ECO:0008006" key="4">
    <source>
        <dbReference type="Google" id="ProtNLM"/>
    </source>
</evidence>
<evidence type="ECO:0000313" key="3">
    <source>
        <dbReference type="Proteomes" id="UP000292447"/>
    </source>
</evidence>
<accession>A0A4P6XQP2</accession>
<evidence type="ECO:0000256" key="1">
    <source>
        <dbReference type="SAM" id="MobiDB-lite"/>
    </source>
</evidence>
<feature type="region of interest" description="Disordered" evidence="1">
    <location>
        <begin position="497"/>
        <end position="530"/>
    </location>
</feature>
<dbReference type="Proteomes" id="UP000292447">
    <property type="component" value="Chromosome III"/>
</dbReference>